<comment type="caution">
    <text evidence="2">The sequence shown here is derived from an EMBL/GenBank/DDBJ whole genome shotgun (WGS) entry which is preliminary data.</text>
</comment>
<dbReference type="AlphaFoldDB" id="A0AAN8S868"/>
<feature type="compositionally biased region" description="Basic and acidic residues" evidence="1">
    <location>
        <begin position="1"/>
        <end position="14"/>
    </location>
</feature>
<protein>
    <submittedName>
        <fullName evidence="2">Uncharacterized protein</fullName>
    </submittedName>
</protein>
<feature type="region of interest" description="Disordered" evidence="1">
    <location>
        <begin position="1"/>
        <end position="36"/>
    </location>
</feature>
<gene>
    <name evidence="2" type="ORF">RUM43_008743</name>
</gene>
<evidence type="ECO:0000256" key="1">
    <source>
        <dbReference type="SAM" id="MobiDB-lite"/>
    </source>
</evidence>
<accession>A0AAN8S868</accession>
<feature type="compositionally biased region" description="Basic and acidic residues" evidence="1">
    <location>
        <begin position="59"/>
        <end position="76"/>
    </location>
</feature>
<feature type="compositionally biased region" description="Basic and acidic residues" evidence="1">
    <location>
        <begin position="131"/>
        <end position="149"/>
    </location>
</feature>
<name>A0AAN8S868_POLSC</name>
<dbReference type="EMBL" id="JAWJWE010000038">
    <property type="protein sequence ID" value="KAK6622892.1"/>
    <property type="molecule type" value="Genomic_DNA"/>
</dbReference>
<evidence type="ECO:0000313" key="2">
    <source>
        <dbReference type="EMBL" id="KAK6622892.1"/>
    </source>
</evidence>
<reference evidence="2 3" key="1">
    <citation type="submission" date="2023-10" db="EMBL/GenBank/DDBJ databases">
        <title>Genomes of two closely related lineages of the louse Polyplax serrata with different host specificities.</title>
        <authorList>
            <person name="Martinu J."/>
            <person name="Tarabai H."/>
            <person name="Stefka J."/>
            <person name="Hypsa V."/>
        </authorList>
    </citation>
    <scope>NUCLEOTIDE SEQUENCE [LARGE SCALE GENOMIC DNA]</scope>
    <source>
        <strain evidence="2">HR10_N</strain>
    </source>
</reference>
<sequence length="158" mass="18231">MINEVKEMKRKNSEEEGVDEENNRVNDWSGNGKETEIVSDCNVRANHTTIHYVIPLEDDSGKEKRIEEREREREELSQSNSDEAVRSESETTAETEKPITSAGRLKFTLQRTSIFDCGCCHTAAKKKFHSKAPESDDNKRKLPYRKDPGRQTGQTERW</sequence>
<proteinExistence type="predicted"/>
<dbReference type="Proteomes" id="UP001372834">
    <property type="component" value="Unassembled WGS sequence"/>
</dbReference>
<evidence type="ECO:0000313" key="3">
    <source>
        <dbReference type="Proteomes" id="UP001372834"/>
    </source>
</evidence>
<feature type="region of interest" description="Disordered" evidence="1">
    <location>
        <begin position="126"/>
        <end position="158"/>
    </location>
</feature>
<feature type="region of interest" description="Disordered" evidence="1">
    <location>
        <begin position="54"/>
        <end position="105"/>
    </location>
</feature>
<organism evidence="2 3">
    <name type="scientific">Polyplax serrata</name>
    <name type="common">Common mouse louse</name>
    <dbReference type="NCBI Taxonomy" id="468196"/>
    <lineage>
        <taxon>Eukaryota</taxon>
        <taxon>Metazoa</taxon>
        <taxon>Ecdysozoa</taxon>
        <taxon>Arthropoda</taxon>
        <taxon>Hexapoda</taxon>
        <taxon>Insecta</taxon>
        <taxon>Pterygota</taxon>
        <taxon>Neoptera</taxon>
        <taxon>Paraneoptera</taxon>
        <taxon>Psocodea</taxon>
        <taxon>Troctomorpha</taxon>
        <taxon>Phthiraptera</taxon>
        <taxon>Anoplura</taxon>
        <taxon>Polyplacidae</taxon>
        <taxon>Polyplax</taxon>
    </lineage>
</organism>
<feature type="compositionally biased region" description="Basic and acidic residues" evidence="1">
    <location>
        <begin position="83"/>
        <end position="97"/>
    </location>
</feature>